<dbReference type="InterPro" id="IPR006201">
    <property type="entry name" value="Neur_channel"/>
</dbReference>
<dbReference type="PANTHER" id="PTHR11161:SF55">
    <property type="entry name" value="NOSE RESISTANT-TO-FLUOXETINE PROTEIN N-TERMINAL DOMAIN-CONTAINING PROTEIN"/>
    <property type="match status" value="1"/>
</dbReference>
<organism evidence="13 14">
    <name type="scientific">Caenorhabditis briggsae</name>
    <dbReference type="NCBI Taxonomy" id="6238"/>
    <lineage>
        <taxon>Eukaryota</taxon>
        <taxon>Metazoa</taxon>
        <taxon>Ecdysozoa</taxon>
        <taxon>Nematoda</taxon>
        <taxon>Chromadorea</taxon>
        <taxon>Rhabditida</taxon>
        <taxon>Rhabditina</taxon>
        <taxon>Rhabditomorpha</taxon>
        <taxon>Rhabditoidea</taxon>
        <taxon>Rhabditidae</taxon>
        <taxon>Peloderinae</taxon>
        <taxon>Caenorhabditis</taxon>
    </lineage>
</organism>
<feature type="transmembrane region" description="Helical" evidence="11">
    <location>
        <begin position="1034"/>
        <end position="1056"/>
    </location>
</feature>
<dbReference type="InterPro" id="IPR006621">
    <property type="entry name" value="Nose-resist-to-fluoxetine_N"/>
</dbReference>
<dbReference type="Gene3D" id="1.20.58.390">
    <property type="entry name" value="Neurotransmitter-gated ion-channel transmembrane domain"/>
    <property type="match status" value="1"/>
</dbReference>
<feature type="transmembrane region" description="Helical" evidence="11">
    <location>
        <begin position="670"/>
        <end position="691"/>
    </location>
</feature>
<feature type="chain" id="PRO_5041778362" description="Nose resistant-to-fluoxetine protein N-terminal domain-containing protein" evidence="11">
    <location>
        <begin position="23"/>
        <end position="1112"/>
    </location>
</feature>
<reference evidence="13 14" key="1">
    <citation type="submission" date="2022-04" db="EMBL/GenBank/DDBJ databases">
        <title>Chromosome-level reference genomes for two strains of Caenorhabditis briggsae: an improved platform for comparative genomics.</title>
        <authorList>
            <person name="Stevens L."/>
            <person name="Andersen E."/>
        </authorList>
    </citation>
    <scope>NUCLEOTIDE SEQUENCE [LARGE SCALE GENOMIC DNA]</scope>
    <source>
        <strain evidence="13">VX34</strain>
        <tissue evidence="13">Whole-organism</tissue>
    </source>
</reference>
<dbReference type="GO" id="GO:0005230">
    <property type="term" value="F:extracellular ligand-gated monoatomic ion channel activity"/>
    <property type="evidence" value="ECO:0007669"/>
    <property type="project" value="InterPro"/>
</dbReference>
<evidence type="ECO:0000256" key="4">
    <source>
        <dbReference type="ARBA" id="ARBA00022475"/>
    </source>
</evidence>
<evidence type="ECO:0000256" key="9">
    <source>
        <dbReference type="ARBA" id="ARBA00023136"/>
    </source>
</evidence>
<dbReference type="GO" id="GO:0016747">
    <property type="term" value="F:acyltransferase activity, transferring groups other than amino-acyl groups"/>
    <property type="evidence" value="ECO:0007669"/>
    <property type="project" value="InterPro"/>
</dbReference>
<proteinExistence type="inferred from homology"/>
<feature type="transmembrane region" description="Helical" evidence="11">
    <location>
        <begin position="928"/>
        <end position="948"/>
    </location>
</feature>
<keyword evidence="3 11" id="KW-0813">Transport</keyword>
<evidence type="ECO:0000259" key="12">
    <source>
        <dbReference type="SMART" id="SM00703"/>
    </source>
</evidence>
<keyword evidence="8 11" id="KW-0406">Ion transport</keyword>
<sequence>MKLHKNVFPIFLQILFSKPIFCVLIDSDYFVSEDTVAENLIKRKNNCTQQPAVIDQLLSGTGYNKLKLPNEDGITVQVEFWIHAITSINEITNDFEMDMYINEMWLDPELKFDHLNPCKQNVSVSYEVLEKLWTPNSCFINSKFAEIHDSPFRNVFLMIYPNGTVWVNYRVRVKGPCDLSFELFPLDIQECHLIYESFNYNNLEVKMRWNEKTQNPVYTTAKIRLPDFELIKIETTRVVAPYAAGMWDELHAKFVFERRFIWYFMQAFLPTYPAIFISWISFSLGTQAMPARTMLGVNALLALIFQFGNIMKNLPRVSYVKAIDVWMLVSMTFIFCSLLELAIVGYKTKNEEKNEKKRKNRKLGKNLELNLEDSPIGFGQKFEKRIMLLPENRRYGKFKKLNFQTIFENVWNWSPEKIDRISTILFPACFAIFNEKYKTSDLIAALGIHSFSNYSISEECHEELSFLGYGMIDVARHVRHHTTMAPSTMSEQERRKYLIPMMDAAGKIGSGIARGHLLSTGAFTECKAIDLFSTSLNRTIRGDYYRILFDIKMRGNSFNGSCQLPQIGVDILIGVSKELSPVCSVRNVNGRVPKTSFATFVVLALISSIICTCILSGTVDYYQQKRGGEAKNEQFWQKVFMAFSFYRNIQEIFNMENCNKEGQVTSLNCIRTISTVWVIMGHCAAIFILVCTNPMDLLDFTKTYMGTILVNAYFAVDTFFFISAFLLSFLWFKTLQKQRKMVLSASGWVMFYVHRIARLSPVYYITILFFTFIYIRMMRDMPLFMSPAVADDTCRQNYWLNLLYIDNLVDPGKICYVISWYLATDLQLYIMSPLILLSFAIGGTFTGLLISMIAFLLSTGFNAYQMFFWHFPPTDFGLGPKDPRYDPDARRYDVWNYYNPLIRCQIYIMGMVLGYFMRKVPKLNINPWVDRIMWILSLSSMIFVVLIIQDYSSGHLWSPVQTALYSGLSRVIWGLSLSWIVISTYYRKGLINDFMSLPFWTPLARLSFCAYLVHIMVSGYFFGKNHSELYFSTLSYFFLDTVLPVTFISFIVAIFWSTMFEIPFAKIEGLVFGGAGRRKTTRPPNEESISISKIPMDFSKDFVEKDLEKIRF</sequence>
<evidence type="ECO:0000256" key="2">
    <source>
        <dbReference type="ARBA" id="ARBA00004236"/>
    </source>
</evidence>
<comment type="caution">
    <text evidence="11">Lacks conserved residue(s) required for the propagation of feature annotation.</text>
</comment>
<dbReference type="CDD" id="cd18990">
    <property type="entry name" value="LGIC_ECD_GABAAR"/>
    <property type="match status" value="1"/>
</dbReference>
<feature type="transmembrane region" description="Helical" evidence="11">
    <location>
        <begin position="834"/>
        <end position="857"/>
    </location>
</feature>
<dbReference type="Pfam" id="PF02931">
    <property type="entry name" value="Neur_chan_LBD"/>
    <property type="match status" value="1"/>
</dbReference>
<dbReference type="Gene3D" id="2.70.170.10">
    <property type="entry name" value="Neurotransmitter-gated ion-channel ligand-binding domain"/>
    <property type="match status" value="1"/>
</dbReference>
<evidence type="ECO:0000256" key="7">
    <source>
        <dbReference type="ARBA" id="ARBA00022989"/>
    </source>
</evidence>
<dbReference type="SUPFAM" id="SSF90112">
    <property type="entry name" value="Neurotransmitter-gated ion-channel transmembrane pore"/>
    <property type="match status" value="1"/>
</dbReference>
<evidence type="ECO:0000256" key="1">
    <source>
        <dbReference type="ARBA" id="ARBA00004141"/>
    </source>
</evidence>
<gene>
    <name evidence="13" type="ORF">L5515_006884</name>
</gene>
<comment type="similarity">
    <text evidence="11">Belongs to the ligand-gated ion channel (TC 1.A.9) family.</text>
</comment>
<dbReference type="PRINTS" id="PR00252">
    <property type="entry name" value="NRIONCHANNEL"/>
</dbReference>
<comment type="subcellular location">
    <subcellularLocation>
        <location evidence="2">Cell membrane</location>
    </subcellularLocation>
    <subcellularLocation>
        <location evidence="1">Membrane</location>
        <topology evidence="1">Multi-pass membrane protein</topology>
    </subcellularLocation>
</comment>
<dbReference type="InterPro" id="IPR018000">
    <property type="entry name" value="Neurotransmitter_ion_chnl_CS"/>
</dbReference>
<feature type="transmembrane region" description="Helical" evidence="11">
    <location>
        <begin position="897"/>
        <end position="916"/>
    </location>
</feature>
<feature type="transmembrane region" description="Helical" evidence="11">
    <location>
        <begin position="963"/>
        <end position="982"/>
    </location>
</feature>
<dbReference type="InterPro" id="IPR006028">
    <property type="entry name" value="GABAA/Glycine_rcpt"/>
</dbReference>
<keyword evidence="14" id="KW-1185">Reference proteome</keyword>
<feature type="transmembrane region" description="Helical" evidence="11">
    <location>
        <begin position="260"/>
        <end position="282"/>
    </location>
</feature>
<feature type="transmembrane region" description="Helical" evidence="11">
    <location>
        <begin position="294"/>
        <end position="311"/>
    </location>
</feature>
<keyword evidence="7 11" id="KW-1133">Transmembrane helix</keyword>
<dbReference type="Proteomes" id="UP000829354">
    <property type="component" value="Chromosome V"/>
</dbReference>
<dbReference type="InterPro" id="IPR038050">
    <property type="entry name" value="Neuro_actylchol_rec"/>
</dbReference>
<keyword evidence="5 11" id="KW-0812">Transmembrane</keyword>
<dbReference type="PRINTS" id="PR00253">
    <property type="entry name" value="GABAARECEPTR"/>
</dbReference>
<feature type="transmembrane region" description="Helical" evidence="11">
    <location>
        <begin position="323"/>
        <end position="346"/>
    </location>
</feature>
<dbReference type="PROSITE" id="PS00236">
    <property type="entry name" value="NEUROTR_ION_CHANNEL"/>
    <property type="match status" value="1"/>
</dbReference>
<feature type="transmembrane region" description="Helical" evidence="11">
    <location>
        <begin position="752"/>
        <end position="775"/>
    </location>
</feature>
<dbReference type="InterPro" id="IPR036734">
    <property type="entry name" value="Neur_chan_lig-bd_sf"/>
</dbReference>
<feature type="domain" description="Nose resistant-to-fluoxetine protein N-terminal" evidence="12">
    <location>
        <begin position="457"/>
        <end position="589"/>
    </location>
</feature>
<dbReference type="PANTHER" id="PTHR11161">
    <property type="entry name" value="O-ACYLTRANSFERASE"/>
    <property type="match status" value="1"/>
</dbReference>
<feature type="transmembrane region" description="Helical" evidence="11">
    <location>
        <begin position="712"/>
        <end position="732"/>
    </location>
</feature>
<dbReference type="InterPro" id="IPR006202">
    <property type="entry name" value="Neur_chan_lig-bd"/>
</dbReference>
<feature type="transmembrane region" description="Helical" evidence="11">
    <location>
        <begin position="1003"/>
        <end position="1022"/>
    </location>
</feature>
<dbReference type="InterPro" id="IPR006029">
    <property type="entry name" value="Neurotrans-gated_channel_TM"/>
</dbReference>
<dbReference type="GO" id="GO:0004888">
    <property type="term" value="F:transmembrane signaling receptor activity"/>
    <property type="evidence" value="ECO:0007669"/>
    <property type="project" value="InterPro"/>
</dbReference>
<dbReference type="SMART" id="SM00703">
    <property type="entry name" value="NRF"/>
    <property type="match status" value="1"/>
</dbReference>
<keyword evidence="6 11" id="KW-0732">Signal</keyword>
<evidence type="ECO:0000256" key="3">
    <source>
        <dbReference type="ARBA" id="ARBA00022448"/>
    </source>
</evidence>
<dbReference type="AlphaFoldDB" id="A0AAE9JKH9"/>
<dbReference type="GO" id="GO:0005886">
    <property type="term" value="C:plasma membrane"/>
    <property type="evidence" value="ECO:0007669"/>
    <property type="project" value="UniProtKB-SubCell"/>
</dbReference>
<keyword evidence="10 11" id="KW-0407">Ion channel</keyword>
<evidence type="ECO:0000313" key="14">
    <source>
        <dbReference type="Proteomes" id="UP000829354"/>
    </source>
</evidence>
<feature type="signal peptide" evidence="11">
    <location>
        <begin position="1"/>
        <end position="22"/>
    </location>
</feature>
<name>A0AAE9JKH9_CAEBR</name>
<accession>A0AAE9JKH9</accession>
<dbReference type="SUPFAM" id="SSF63712">
    <property type="entry name" value="Nicotinic receptor ligand binding domain-like"/>
    <property type="match status" value="1"/>
</dbReference>
<evidence type="ECO:0000256" key="10">
    <source>
        <dbReference type="ARBA" id="ARBA00023303"/>
    </source>
</evidence>
<dbReference type="EMBL" id="CP092624">
    <property type="protein sequence ID" value="UMM33382.1"/>
    <property type="molecule type" value="Genomic_DNA"/>
</dbReference>
<evidence type="ECO:0000256" key="11">
    <source>
        <dbReference type="RuleBase" id="RU000687"/>
    </source>
</evidence>
<dbReference type="InterPro" id="IPR036719">
    <property type="entry name" value="Neuro-gated_channel_TM_sf"/>
</dbReference>
<dbReference type="InterPro" id="IPR052728">
    <property type="entry name" value="O2_lipid_transport_reg"/>
</dbReference>
<evidence type="ECO:0000313" key="13">
    <source>
        <dbReference type="EMBL" id="UMM33382.1"/>
    </source>
</evidence>
<feature type="transmembrane region" description="Helical" evidence="11">
    <location>
        <begin position="597"/>
        <end position="619"/>
    </location>
</feature>
<dbReference type="InterPro" id="IPR002656">
    <property type="entry name" value="Acyl_transf_3_dom"/>
</dbReference>
<dbReference type="Pfam" id="PF02932">
    <property type="entry name" value="Neur_chan_memb"/>
    <property type="match status" value="1"/>
</dbReference>
<protein>
    <recommendedName>
        <fullName evidence="12">Nose resistant-to-fluoxetine protein N-terminal domain-containing protein</fullName>
    </recommendedName>
</protein>
<evidence type="ECO:0000256" key="8">
    <source>
        <dbReference type="ARBA" id="ARBA00023065"/>
    </source>
</evidence>
<evidence type="ECO:0000256" key="5">
    <source>
        <dbReference type="ARBA" id="ARBA00022692"/>
    </source>
</evidence>
<keyword evidence="4" id="KW-1003">Cell membrane</keyword>
<dbReference type="Pfam" id="PF01757">
    <property type="entry name" value="Acyl_transf_3"/>
    <property type="match status" value="1"/>
</dbReference>
<keyword evidence="9 11" id="KW-0472">Membrane</keyword>
<dbReference type="CDD" id="cd19049">
    <property type="entry name" value="LGIC_TM_anion"/>
    <property type="match status" value="1"/>
</dbReference>
<evidence type="ECO:0000256" key="6">
    <source>
        <dbReference type="ARBA" id="ARBA00022729"/>
    </source>
</evidence>